<keyword evidence="7 9" id="KW-0472">Membrane</keyword>
<name>A0A9C7UM70_9RHOD</name>
<evidence type="ECO:0000256" key="4">
    <source>
        <dbReference type="ARBA" id="ARBA00022692"/>
    </source>
</evidence>
<dbReference type="OrthoDB" id="48232at2759"/>
<protein>
    <recommendedName>
        <fullName evidence="10">CBS domain-containing protein</fullName>
    </recommendedName>
</protein>
<reference evidence="11" key="2">
    <citation type="submission" date="2022-01" db="EMBL/GenBank/DDBJ databases">
        <authorList>
            <person name="Hirooka S."/>
            <person name="Miyagishima S.Y."/>
        </authorList>
    </citation>
    <scope>NUCLEOTIDE SEQUENCE</scope>
    <source>
        <strain evidence="11">NBRC 102759</strain>
    </source>
</reference>
<keyword evidence="6 9" id="KW-1133">Transmembrane helix</keyword>
<feature type="transmembrane region" description="Helical" evidence="9">
    <location>
        <begin position="238"/>
        <end position="259"/>
    </location>
</feature>
<reference evidence="11" key="1">
    <citation type="journal article" date="2022" name="Proc. Natl. Acad. Sci. U.S.A.">
        <title>Life cycle and functional genomics of the unicellular red alga Galdieria for elucidating algal and plant evolution and industrial use.</title>
        <authorList>
            <person name="Hirooka S."/>
            <person name="Itabashi T."/>
            <person name="Ichinose T.M."/>
            <person name="Onuma R."/>
            <person name="Fujiwara T."/>
            <person name="Yamashita S."/>
            <person name="Jong L.W."/>
            <person name="Tomita R."/>
            <person name="Iwane A.H."/>
            <person name="Miyagishima S.Y."/>
        </authorList>
    </citation>
    <scope>NUCLEOTIDE SEQUENCE</scope>
    <source>
        <strain evidence="11">NBRC 102759</strain>
    </source>
</reference>
<dbReference type="SUPFAM" id="SSF161093">
    <property type="entry name" value="MgtE membrane domain-like"/>
    <property type="match status" value="1"/>
</dbReference>
<dbReference type="PANTHER" id="PTHR41394">
    <property type="entry name" value="MAGNESIUM TRANSPORTER MGTE"/>
    <property type="match status" value="1"/>
</dbReference>
<feature type="transmembrane region" description="Helical" evidence="9">
    <location>
        <begin position="265"/>
        <end position="291"/>
    </location>
</feature>
<evidence type="ECO:0000256" key="5">
    <source>
        <dbReference type="ARBA" id="ARBA00022842"/>
    </source>
</evidence>
<gene>
    <name evidence="11" type="ORF">GpartN1_g63.t1</name>
</gene>
<feature type="transmembrane region" description="Helical" evidence="9">
    <location>
        <begin position="378"/>
        <end position="403"/>
    </location>
</feature>
<keyword evidence="3" id="KW-0813">Transport</keyword>
<dbReference type="InterPro" id="IPR036739">
    <property type="entry name" value="SLC41_membr_dom_sf"/>
</dbReference>
<dbReference type="Proteomes" id="UP001061958">
    <property type="component" value="Unassembled WGS sequence"/>
</dbReference>
<dbReference type="Gene3D" id="3.10.580.10">
    <property type="entry name" value="CBS-domain"/>
    <property type="match status" value="1"/>
</dbReference>
<dbReference type="PANTHER" id="PTHR41394:SF5">
    <property type="entry name" value="SLC41A_MGTE INTEGRAL MEMBRANE DOMAIN-CONTAINING PROTEIN"/>
    <property type="match status" value="1"/>
</dbReference>
<dbReference type="Pfam" id="PF01769">
    <property type="entry name" value="MgtE"/>
    <property type="match status" value="1"/>
</dbReference>
<keyword evidence="8" id="KW-0129">CBS domain</keyword>
<evidence type="ECO:0000313" key="11">
    <source>
        <dbReference type="EMBL" id="GJQ08272.1"/>
    </source>
</evidence>
<evidence type="ECO:0000313" key="12">
    <source>
        <dbReference type="Proteomes" id="UP001061958"/>
    </source>
</evidence>
<evidence type="ECO:0000259" key="10">
    <source>
        <dbReference type="PROSITE" id="PS51371"/>
    </source>
</evidence>
<evidence type="ECO:0000256" key="1">
    <source>
        <dbReference type="ARBA" id="ARBA00004141"/>
    </source>
</evidence>
<evidence type="ECO:0000256" key="3">
    <source>
        <dbReference type="ARBA" id="ARBA00022448"/>
    </source>
</evidence>
<evidence type="ECO:0000256" key="7">
    <source>
        <dbReference type="ARBA" id="ARBA00023136"/>
    </source>
</evidence>
<comment type="similarity">
    <text evidence="2">Belongs to the SLC41A transporter family.</text>
</comment>
<feature type="transmembrane region" description="Helical" evidence="9">
    <location>
        <begin position="312"/>
        <end position="332"/>
    </location>
</feature>
<organism evidence="11 12">
    <name type="scientific">Galdieria partita</name>
    <dbReference type="NCBI Taxonomy" id="83374"/>
    <lineage>
        <taxon>Eukaryota</taxon>
        <taxon>Rhodophyta</taxon>
        <taxon>Bangiophyceae</taxon>
        <taxon>Galdieriales</taxon>
        <taxon>Galdieriaceae</taxon>
        <taxon>Galdieria</taxon>
    </lineage>
</organism>
<evidence type="ECO:0000256" key="8">
    <source>
        <dbReference type="PROSITE-ProRule" id="PRU00703"/>
    </source>
</evidence>
<dbReference type="Pfam" id="PF00571">
    <property type="entry name" value="CBS"/>
    <property type="match status" value="1"/>
</dbReference>
<dbReference type="InterPro" id="IPR006667">
    <property type="entry name" value="SLC41_membr_dom"/>
</dbReference>
<dbReference type="SUPFAM" id="SSF54631">
    <property type="entry name" value="CBS-domain pair"/>
    <property type="match status" value="1"/>
</dbReference>
<keyword evidence="5" id="KW-0460">Magnesium</keyword>
<comment type="caution">
    <text evidence="11">The sequence shown here is derived from an EMBL/GenBank/DDBJ whole genome shotgun (WGS) entry which is preliminary data.</text>
</comment>
<proteinExistence type="inferred from homology"/>
<dbReference type="InterPro" id="IPR000644">
    <property type="entry name" value="CBS_dom"/>
</dbReference>
<sequence length="405" mass="44298">MTTDNLLTQSARVSFEKELLSVKVQNRNPTFIATAERDISVKVVTRPALKYPETVNCWHAVKSEEQTLGSLCKSCKAVCAVSSTSTVRDCIEALHQFKQGTRADIPEDGCPKQVTTDRLFVLDAGRNGQLLGYILIEELLFVELERNVTLFMKKCEVVFREDTSLEVAARRVRNFGVFCAPVVDNEGNFLGIVNALDIIREVEFEAAEDFMRVNGLNSVDMFQSYFETSLFSLIRGRLSWLVALLLFQSISSIILGFFQDLIERHVVIALFLTMLIGTGGNAGNQSSAIVIRGLATGEIDRRNAYLVISREFRIAFIMASILSIVAFVRVLLTVPNNIKAALTVSIALFLIVISAIVAGAVTPLLLEQCGADPAYCASPALATATDVIGVLLVCTVAVVVLGYPS</sequence>
<dbReference type="GO" id="GO:0016020">
    <property type="term" value="C:membrane"/>
    <property type="evidence" value="ECO:0007669"/>
    <property type="project" value="UniProtKB-SubCell"/>
</dbReference>
<keyword evidence="12" id="KW-1185">Reference proteome</keyword>
<dbReference type="EMBL" id="BQMJ01000001">
    <property type="protein sequence ID" value="GJQ08272.1"/>
    <property type="molecule type" value="Genomic_DNA"/>
</dbReference>
<evidence type="ECO:0000256" key="9">
    <source>
        <dbReference type="SAM" id="Phobius"/>
    </source>
</evidence>
<dbReference type="InterPro" id="IPR046342">
    <property type="entry name" value="CBS_dom_sf"/>
</dbReference>
<keyword evidence="4 9" id="KW-0812">Transmembrane</keyword>
<dbReference type="GO" id="GO:0008324">
    <property type="term" value="F:monoatomic cation transmembrane transporter activity"/>
    <property type="evidence" value="ECO:0007669"/>
    <property type="project" value="InterPro"/>
</dbReference>
<comment type="subcellular location">
    <subcellularLocation>
        <location evidence="1">Membrane</location>
        <topology evidence="1">Multi-pass membrane protein</topology>
    </subcellularLocation>
</comment>
<accession>A0A9C7UM70</accession>
<evidence type="ECO:0000256" key="2">
    <source>
        <dbReference type="ARBA" id="ARBA00009749"/>
    </source>
</evidence>
<dbReference type="PROSITE" id="PS51371">
    <property type="entry name" value="CBS"/>
    <property type="match status" value="1"/>
</dbReference>
<feature type="transmembrane region" description="Helical" evidence="9">
    <location>
        <begin position="344"/>
        <end position="366"/>
    </location>
</feature>
<dbReference type="Gene3D" id="1.10.357.20">
    <property type="entry name" value="SLC41 divalent cation transporters, integral membrane domain"/>
    <property type="match status" value="1"/>
</dbReference>
<feature type="domain" description="CBS" evidence="10">
    <location>
        <begin position="152"/>
        <end position="208"/>
    </location>
</feature>
<dbReference type="AlphaFoldDB" id="A0A9C7UM70"/>
<evidence type="ECO:0000256" key="6">
    <source>
        <dbReference type="ARBA" id="ARBA00022989"/>
    </source>
</evidence>